<name>A0A0K2U013_LEPSM</name>
<evidence type="ECO:0000313" key="1">
    <source>
        <dbReference type="EMBL" id="CDW31420.1"/>
    </source>
</evidence>
<proteinExistence type="predicted"/>
<accession>A0A0K2U013</accession>
<dbReference type="EMBL" id="HACA01014059">
    <property type="protein sequence ID" value="CDW31420.1"/>
    <property type="molecule type" value="Transcribed_RNA"/>
</dbReference>
<protein>
    <submittedName>
        <fullName evidence="1">Uncharacterized protein</fullName>
    </submittedName>
</protein>
<reference evidence="1" key="1">
    <citation type="submission" date="2014-05" db="EMBL/GenBank/DDBJ databases">
        <authorList>
            <person name="Chronopoulou M."/>
        </authorList>
    </citation>
    <scope>NUCLEOTIDE SEQUENCE</scope>
    <source>
        <tissue evidence="1">Whole organism</tissue>
    </source>
</reference>
<sequence length="11" mass="1537">MKSLARYYYWR</sequence>
<organism evidence="1">
    <name type="scientific">Lepeophtheirus salmonis</name>
    <name type="common">Salmon louse</name>
    <name type="synonym">Caligus salmonis</name>
    <dbReference type="NCBI Taxonomy" id="72036"/>
    <lineage>
        <taxon>Eukaryota</taxon>
        <taxon>Metazoa</taxon>
        <taxon>Ecdysozoa</taxon>
        <taxon>Arthropoda</taxon>
        <taxon>Crustacea</taxon>
        <taxon>Multicrustacea</taxon>
        <taxon>Hexanauplia</taxon>
        <taxon>Copepoda</taxon>
        <taxon>Siphonostomatoida</taxon>
        <taxon>Caligidae</taxon>
        <taxon>Lepeophtheirus</taxon>
    </lineage>
</organism>